<sequence>MAIDRSLYSSSLYHAILLVLASNPLFVYGKDFHQWSILSPKTHNVKYSLKNFCESWRMNVELNNLRGFDVVPGECVSYIAKYMTSTQYKVDQERAVEQALMHLNALNLAADGKDAWIFDIDDTLLSTVPFFEDHSFGGEVIDRALFERWMEEIKAPAVKSVLPLYNELKLRGVKIIIITWRAEHLRDVTAQNLVKAGFTGWSHLIMRGENDNGKTSVSYKSAKREALVKDGYHIVGNVGDQWSDVL</sequence>
<comment type="caution">
    <text evidence="4">The sequence shown here is derived from an EMBL/GenBank/DDBJ whole genome shotgun (WGS) entry which is preliminary data.</text>
</comment>
<keyword evidence="3" id="KW-1133">Transmembrane helix</keyword>
<keyword evidence="1" id="KW-0732">Signal</keyword>
<feature type="transmembrane region" description="Helical" evidence="3">
    <location>
        <begin position="12"/>
        <end position="29"/>
    </location>
</feature>
<dbReference type="GO" id="GO:0003993">
    <property type="term" value="F:acid phosphatase activity"/>
    <property type="evidence" value="ECO:0007669"/>
    <property type="project" value="InterPro"/>
</dbReference>
<dbReference type="PANTHER" id="PTHR31284">
    <property type="entry name" value="ACID PHOSPHATASE-LIKE PROTEIN"/>
    <property type="match status" value="1"/>
</dbReference>
<evidence type="ECO:0000256" key="3">
    <source>
        <dbReference type="SAM" id="Phobius"/>
    </source>
</evidence>
<dbReference type="EMBL" id="JAHRHJ020000003">
    <property type="protein sequence ID" value="KAH9323349.1"/>
    <property type="molecule type" value="Genomic_DNA"/>
</dbReference>
<protein>
    <recommendedName>
        <fullName evidence="6">Acid phosphatase</fullName>
    </recommendedName>
</protein>
<accession>A0AA38GH07</accession>
<evidence type="ECO:0000313" key="4">
    <source>
        <dbReference type="EMBL" id="KAH9323349.1"/>
    </source>
</evidence>
<reference evidence="4 5" key="1">
    <citation type="journal article" date="2021" name="Nat. Plants">
        <title>The Taxus genome provides insights into paclitaxel biosynthesis.</title>
        <authorList>
            <person name="Xiong X."/>
            <person name="Gou J."/>
            <person name="Liao Q."/>
            <person name="Li Y."/>
            <person name="Zhou Q."/>
            <person name="Bi G."/>
            <person name="Li C."/>
            <person name="Du R."/>
            <person name="Wang X."/>
            <person name="Sun T."/>
            <person name="Guo L."/>
            <person name="Liang H."/>
            <person name="Lu P."/>
            <person name="Wu Y."/>
            <person name="Zhang Z."/>
            <person name="Ro D.K."/>
            <person name="Shang Y."/>
            <person name="Huang S."/>
            <person name="Yan J."/>
        </authorList>
    </citation>
    <scope>NUCLEOTIDE SEQUENCE [LARGE SCALE GENOMIC DNA]</scope>
    <source>
        <strain evidence="4">Ta-2019</strain>
    </source>
</reference>
<keyword evidence="2" id="KW-0325">Glycoprotein</keyword>
<evidence type="ECO:0000256" key="2">
    <source>
        <dbReference type="ARBA" id="ARBA00023180"/>
    </source>
</evidence>
<evidence type="ECO:0008006" key="6">
    <source>
        <dbReference type="Google" id="ProtNLM"/>
    </source>
</evidence>
<keyword evidence="3" id="KW-0812">Transmembrane</keyword>
<dbReference type="InterPro" id="IPR010028">
    <property type="entry name" value="Acid_phosphatase_pln"/>
</dbReference>
<keyword evidence="5" id="KW-1185">Reference proteome</keyword>
<dbReference type="PIRSF" id="PIRSF002674">
    <property type="entry name" value="VSP"/>
    <property type="match status" value="1"/>
</dbReference>
<dbReference type="Gene3D" id="3.40.50.1000">
    <property type="entry name" value="HAD superfamily/HAD-like"/>
    <property type="match status" value="1"/>
</dbReference>
<proteinExistence type="predicted"/>
<dbReference type="SUPFAM" id="SSF56784">
    <property type="entry name" value="HAD-like"/>
    <property type="match status" value="1"/>
</dbReference>
<name>A0AA38GH07_TAXCH</name>
<dbReference type="InterPro" id="IPR014403">
    <property type="entry name" value="APS1/VSP"/>
</dbReference>
<dbReference type="NCBIfam" id="TIGR01675">
    <property type="entry name" value="plant-AP"/>
    <property type="match status" value="1"/>
</dbReference>
<dbReference type="InterPro" id="IPR023214">
    <property type="entry name" value="HAD_sf"/>
</dbReference>
<dbReference type="AlphaFoldDB" id="A0AA38GH07"/>
<evidence type="ECO:0000313" key="5">
    <source>
        <dbReference type="Proteomes" id="UP000824469"/>
    </source>
</evidence>
<organism evidence="4 5">
    <name type="scientific">Taxus chinensis</name>
    <name type="common">Chinese yew</name>
    <name type="synonym">Taxus wallichiana var. chinensis</name>
    <dbReference type="NCBI Taxonomy" id="29808"/>
    <lineage>
        <taxon>Eukaryota</taxon>
        <taxon>Viridiplantae</taxon>
        <taxon>Streptophyta</taxon>
        <taxon>Embryophyta</taxon>
        <taxon>Tracheophyta</taxon>
        <taxon>Spermatophyta</taxon>
        <taxon>Pinopsida</taxon>
        <taxon>Pinidae</taxon>
        <taxon>Conifers II</taxon>
        <taxon>Cupressales</taxon>
        <taxon>Taxaceae</taxon>
        <taxon>Taxus</taxon>
    </lineage>
</organism>
<keyword evidence="3" id="KW-0472">Membrane</keyword>
<dbReference type="PANTHER" id="PTHR31284:SF24">
    <property type="entry name" value="ACID PHOSPHATASE"/>
    <property type="match status" value="1"/>
</dbReference>
<dbReference type="Pfam" id="PF03767">
    <property type="entry name" value="Acid_phosphat_B"/>
    <property type="match status" value="1"/>
</dbReference>
<dbReference type="InterPro" id="IPR036412">
    <property type="entry name" value="HAD-like_sf"/>
</dbReference>
<dbReference type="OMA" id="PNLNGYC"/>
<dbReference type="Proteomes" id="UP000824469">
    <property type="component" value="Unassembled WGS sequence"/>
</dbReference>
<feature type="non-terminal residue" evidence="4">
    <location>
        <position position="1"/>
    </location>
</feature>
<gene>
    <name evidence="4" type="ORF">KI387_017988</name>
</gene>
<evidence type="ECO:0000256" key="1">
    <source>
        <dbReference type="ARBA" id="ARBA00022729"/>
    </source>
</evidence>
<dbReference type="InterPro" id="IPR005519">
    <property type="entry name" value="Acid_phosphat_B-like"/>
</dbReference>